<organism evidence="3 4">
    <name type="scientific">Trema orientale</name>
    <name type="common">Charcoal tree</name>
    <name type="synonym">Celtis orientalis</name>
    <dbReference type="NCBI Taxonomy" id="63057"/>
    <lineage>
        <taxon>Eukaryota</taxon>
        <taxon>Viridiplantae</taxon>
        <taxon>Streptophyta</taxon>
        <taxon>Embryophyta</taxon>
        <taxon>Tracheophyta</taxon>
        <taxon>Spermatophyta</taxon>
        <taxon>Magnoliopsida</taxon>
        <taxon>eudicotyledons</taxon>
        <taxon>Gunneridae</taxon>
        <taxon>Pentapetalae</taxon>
        <taxon>rosids</taxon>
        <taxon>fabids</taxon>
        <taxon>Rosales</taxon>
        <taxon>Cannabaceae</taxon>
        <taxon>Trema</taxon>
    </lineage>
</organism>
<evidence type="ECO:0000313" key="4">
    <source>
        <dbReference type="Proteomes" id="UP000237000"/>
    </source>
</evidence>
<dbReference type="EMBL" id="JXTC01000075">
    <property type="protein sequence ID" value="PON91357.1"/>
    <property type="molecule type" value="Genomic_DNA"/>
</dbReference>
<proteinExistence type="predicted"/>
<feature type="region of interest" description="Disordered" evidence="1">
    <location>
        <begin position="366"/>
        <end position="395"/>
    </location>
</feature>
<sequence length="395" mass="44476">MTTMASLPWVAIVNILSRLPVKDLLRYRCVSKPWCSLIDGPDFIKMHLNHSTETSSNLGLIRAGRQLHWVGLDTPSKAVRLKPPINKARGMQILGRSNGLVALVNSEGEMALGNPSTRKYMKVPLSDLREDPGNFEFGMLGFGYDPVNDDHKFLRMIHYFTRDSSSFHSEVKVYSLKSKTWKRVADYPYYGVHHGSGVLVCNSLHWIMALRFPDSTLAYLVVAFDLVTEEYRQILLRDKKSKQINIFNTTLTEFGGWLCELTKVTKGDRVDHVDIWVMKEYGVRESWTKLFSVVPSDVTGIFKSATLLAYLKSAHQALFDLDGEKLMVYDLETKKAKSVMKIPECPKCLHTVISVGSLVGLGGLGGDDGDTNSKKAGENGDDREKQKLQLSRQKR</sequence>
<dbReference type="PROSITE" id="PS50181">
    <property type="entry name" value="FBOX"/>
    <property type="match status" value="1"/>
</dbReference>
<dbReference type="Pfam" id="PF00646">
    <property type="entry name" value="F-box"/>
    <property type="match status" value="1"/>
</dbReference>
<dbReference type="InterPro" id="IPR011043">
    <property type="entry name" value="Gal_Oxase/kelch_b-propeller"/>
</dbReference>
<comment type="caution">
    <text evidence="3">The sequence shown here is derived from an EMBL/GenBank/DDBJ whole genome shotgun (WGS) entry which is preliminary data.</text>
</comment>
<dbReference type="SMART" id="SM00256">
    <property type="entry name" value="FBOX"/>
    <property type="match status" value="1"/>
</dbReference>
<accession>A0A2P5F0N0</accession>
<gene>
    <name evidence="3" type="ORF">TorRG33x02_129200</name>
</gene>
<name>A0A2P5F0N0_TREOI</name>
<dbReference type="STRING" id="63057.A0A2P5F0N0"/>
<evidence type="ECO:0000259" key="2">
    <source>
        <dbReference type="PROSITE" id="PS50181"/>
    </source>
</evidence>
<dbReference type="InterPro" id="IPR001810">
    <property type="entry name" value="F-box_dom"/>
</dbReference>
<dbReference type="AlphaFoldDB" id="A0A2P5F0N0"/>
<protein>
    <submittedName>
        <fullName evidence="3">F-box domain containing protein</fullName>
    </submittedName>
</protein>
<keyword evidence="4" id="KW-1185">Reference proteome</keyword>
<dbReference type="InterPro" id="IPR036047">
    <property type="entry name" value="F-box-like_dom_sf"/>
</dbReference>
<dbReference type="SUPFAM" id="SSF50965">
    <property type="entry name" value="Galactose oxidase, central domain"/>
    <property type="match status" value="1"/>
</dbReference>
<dbReference type="InterPro" id="IPR013187">
    <property type="entry name" value="F-box-assoc_dom_typ3"/>
</dbReference>
<dbReference type="Gene3D" id="1.20.1280.50">
    <property type="match status" value="1"/>
</dbReference>
<feature type="compositionally biased region" description="Basic and acidic residues" evidence="1">
    <location>
        <begin position="371"/>
        <end position="387"/>
    </location>
</feature>
<dbReference type="NCBIfam" id="TIGR01640">
    <property type="entry name" value="F_box_assoc_1"/>
    <property type="match status" value="1"/>
</dbReference>
<dbReference type="PANTHER" id="PTHR31672:SF13">
    <property type="entry name" value="F-BOX PROTEIN CPR30-LIKE"/>
    <property type="match status" value="1"/>
</dbReference>
<dbReference type="PANTHER" id="PTHR31672">
    <property type="entry name" value="BNACNNG10540D PROTEIN"/>
    <property type="match status" value="1"/>
</dbReference>
<dbReference type="Proteomes" id="UP000237000">
    <property type="component" value="Unassembled WGS sequence"/>
</dbReference>
<feature type="domain" description="F-box" evidence="2">
    <location>
        <begin position="1"/>
        <end position="48"/>
    </location>
</feature>
<evidence type="ECO:0000256" key="1">
    <source>
        <dbReference type="SAM" id="MobiDB-lite"/>
    </source>
</evidence>
<dbReference type="Pfam" id="PF08268">
    <property type="entry name" value="FBA_3"/>
    <property type="match status" value="1"/>
</dbReference>
<dbReference type="SUPFAM" id="SSF81383">
    <property type="entry name" value="F-box domain"/>
    <property type="match status" value="1"/>
</dbReference>
<reference evidence="4" key="1">
    <citation type="submission" date="2016-06" db="EMBL/GenBank/DDBJ databases">
        <title>Parallel loss of symbiosis genes in relatives of nitrogen-fixing non-legume Parasponia.</title>
        <authorList>
            <person name="Van Velzen R."/>
            <person name="Holmer R."/>
            <person name="Bu F."/>
            <person name="Rutten L."/>
            <person name="Van Zeijl A."/>
            <person name="Liu W."/>
            <person name="Santuari L."/>
            <person name="Cao Q."/>
            <person name="Sharma T."/>
            <person name="Shen D."/>
            <person name="Roswanjaya Y."/>
            <person name="Wardhani T."/>
            <person name="Kalhor M.S."/>
            <person name="Jansen J."/>
            <person name="Van den Hoogen J."/>
            <person name="Gungor B."/>
            <person name="Hartog M."/>
            <person name="Hontelez J."/>
            <person name="Verver J."/>
            <person name="Yang W.-C."/>
            <person name="Schijlen E."/>
            <person name="Repin R."/>
            <person name="Schilthuizen M."/>
            <person name="Schranz E."/>
            <person name="Heidstra R."/>
            <person name="Miyata K."/>
            <person name="Fedorova E."/>
            <person name="Kohlen W."/>
            <person name="Bisseling T."/>
            <person name="Smit S."/>
            <person name="Geurts R."/>
        </authorList>
    </citation>
    <scope>NUCLEOTIDE SEQUENCE [LARGE SCALE GENOMIC DNA]</scope>
    <source>
        <strain evidence="4">cv. RG33-2</strain>
    </source>
</reference>
<dbReference type="OrthoDB" id="591557at2759"/>
<dbReference type="InParanoid" id="A0A2P5F0N0"/>
<evidence type="ECO:0000313" key="3">
    <source>
        <dbReference type="EMBL" id="PON91357.1"/>
    </source>
</evidence>
<dbReference type="CDD" id="cd22157">
    <property type="entry name" value="F-box_AtFBW1-like"/>
    <property type="match status" value="1"/>
</dbReference>
<dbReference type="InterPro" id="IPR050796">
    <property type="entry name" value="SCF_F-box_component"/>
</dbReference>
<dbReference type="InterPro" id="IPR017451">
    <property type="entry name" value="F-box-assoc_interact_dom"/>
</dbReference>